<evidence type="ECO:0000313" key="1">
    <source>
        <dbReference type="EMBL" id="MDT8757324.1"/>
    </source>
</evidence>
<dbReference type="EMBL" id="JALMLT010000001">
    <property type="protein sequence ID" value="MDT8757324.1"/>
    <property type="molecule type" value="Genomic_DNA"/>
</dbReference>
<evidence type="ECO:0008006" key="2">
    <source>
        <dbReference type="Google" id="ProtNLM"/>
    </source>
</evidence>
<comment type="caution">
    <text evidence="1">The sequence shown here is derived from an EMBL/GenBank/DDBJ whole genome shotgun (WGS) entry which is preliminary data.</text>
</comment>
<proteinExistence type="predicted"/>
<name>A0ABU3MYE2_9SPHN</name>
<accession>A0ABU3MYE2</accession>
<gene>
    <name evidence="1" type="ORF">MZO42_01310</name>
</gene>
<reference evidence="1" key="1">
    <citation type="submission" date="2022-04" db="EMBL/GenBank/DDBJ databases">
        <title>Tomato heritable bacteria conferring resistance against bacterial wilt.</title>
        <authorList>
            <person name="Yin J."/>
        </authorList>
    </citation>
    <scope>NUCLEOTIDE SEQUENCE</scope>
    <source>
        <strain evidence="1">Cra20</strain>
    </source>
</reference>
<organism evidence="1">
    <name type="scientific">Sphingomonas psychrotolerans</name>
    <dbReference type="NCBI Taxonomy" id="1327635"/>
    <lineage>
        <taxon>Bacteria</taxon>
        <taxon>Pseudomonadati</taxon>
        <taxon>Pseudomonadota</taxon>
        <taxon>Alphaproteobacteria</taxon>
        <taxon>Sphingomonadales</taxon>
        <taxon>Sphingomonadaceae</taxon>
        <taxon>Sphingomonas</taxon>
    </lineage>
</organism>
<sequence length="75" mass="8783">MADTTVRVILDFKSKRQHADIRCRACGWHVIVPPDSVNRMFSPLLGLKEAEKRLRCRRCGKREATLRALYREYHG</sequence>
<protein>
    <recommendedName>
        <fullName evidence="2">Zinc-ribbon domain-containing protein</fullName>
    </recommendedName>
</protein>